<evidence type="ECO:0000313" key="12">
    <source>
        <dbReference type="Proteomes" id="UP000196158"/>
    </source>
</evidence>
<dbReference type="GO" id="GO:0005634">
    <property type="term" value="C:nucleus"/>
    <property type="evidence" value="ECO:0007669"/>
    <property type="project" value="TreeGrafter"/>
</dbReference>
<keyword evidence="4" id="KW-0863">Zinc-finger</keyword>
<dbReference type="PROSITE" id="PS50802">
    <property type="entry name" value="OTU"/>
    <property type="match status" value="1"/>
</dbReference>
<reference evidence="11 12" key="1">
    <citation type="submission" date="2017-04" db="EMBL/GenBank/DDBJ databases">
        <authorList>
            <person name="Afonso C.L."/>
            <person name="Miller P.J."/>
            <person name="Scott M.A."/>
            <person name="Spackman E."/>
            <person name="Goraichik I."/>
            <person name="Dimitrov K.M."/>
            <person name="Suarez D.L."/>
            <person name="Swayne D.E."/>
        </authorList>
    </citation>
    <scope>NUCLEOTIDE SEQUENCE [LARGE SCALE GENOMIC DNA]</scope>
</reference>
<proteinExistence type="predicted"/>
<dbReference type="SUPFAM" id="SSF54001">
    <property type="entry name" value="Cysteine proteinases"/>
    <property type="match status" value="1"/>
</dbReference>
<dbReference type="Pfam" id="PF24560">
    <property type="entry name" value="zf-C2H2_OTU1_C"/>
    <property type="match status" value="1"/>
</dbReference>
<dbReference type="EMBL" id="FXLY01000004">
    <property type="protein sequence ID" value="SMN20065.1"/>
    <property type="molecule type" value="Genomic_DNA"/>
</dbReference>
<keyword evidence="9" id="KW-0963">Cytoplasm</keyword>
<evidence type="ECO:0000256" key="3">
    <source>
        <dbReference type="ARBA" id="ARBA00022723"/>
    </source>
</evidence>
<keyword evidence="5 9" id="KW-0833">Ubl conjugation pathway</keyword>
<evidence type="ECO:0000256" key="5">
    <source>
        <dbReference type="ARBA" id="ARBA00022786"/>
    </source>
</evidence>
<dbReference type="STRING" id="1789683.A0A1X7R352"/>
<dbReference type="InterPro" id="IPR057766">
    <property type="entry name" value="Znf-C2H2_OTU1-like_C"/>
</dbReference>
<dbReference type="Pfam" id="PF21403">
    <property type="entry name" value="OTU1_UBXL"/>
    <property type="match status" value="1"/>
</dbReference>
<dbReference type="OrthoDB" id="65596at2759"/>
<feature type="domain" description="OTU" evidence="10">
    <location>
        <begin position="119"/>
        <end position="240"/>
    </location>
</feature>
<comment type="catalytic activity">
    <reaction evidence="1 9">
        <text>Thiol-dependent hydrolysis of ester, thioester, amide, peptide and isopeptide bonds formed by the C-terminal Gly of ubiquitin (a 76-residue protein attached to proteins as an intracellular targeting signal).</text>
        <dbReference type="EC" id="3.4.19.12"/>
    </reaction>
</comment>
<organism evidence="11 12">
    <name type="scientific">Maudiozyma saulgeensis</name>
    <dbReference type="NCBI Taxonomy" id="1789683"/>
    <lineage>
        <taxon>Eukaryota</taxon>
        <taxon>Fungi</taxon>
        <taxon>Dikarya</taxon>
        <taxon>Ascomycota</taxon>
        <taxon>Saccharomycotina</taxon>
        <taxon>Saccharomycetes</taxon>
        <taxon>Saccharomycetales</taxon>
        <taxon>Saccharomycetaceae</taxon>
        <taxon>Maudiozyma</taxon>
    </lineage>
</organism>
<evidence type="ECO:0000256" key="2">
    <source>
        <dbReference type="ARBA" id="ARBA00022670"/>
    </source>
</evidence>
<evidence type="ECO:0000256" key="6">
    <source>
        <dbReference type="ARBA" id="ARBA00022801"/>
    </source>
</evidence>
<dbReference type="GO" id="GO:0005829">
    <property type="term" value="C:cytosol"/>
    <property type="evidence" value="ECO:0007669"/>
    <property type="project" value="TreeGrafter"/>
</dbReference>
<evidence type="ECO:0000313" key="11">
    <source>
        <dbReference type="EMBL" id="SMN20065.1"/>
    </source>
</evidence>
<keyword evidence="7 9" id="KW-0788">Thiol protease</keyword>
<evidence type="ECO:0000256" key="8">
    <source>
        <dbReference type="ARBA" id="ARBA00022833"/>
    </source>
</evidence>
<dbReference type="GO" id="GO:0004843">
    <property type="term" value="F:cysteine-type deubiquitinase activity"/>
    <property type="evidence" value="ECO:0007669"/>
    <property type="project" value="UniProtKB-UniRule"/>
</dbReference>
<dbReference type="AlphaFoldDB" id="A0A1X7R352"/>
<sequence length="313" mass="34766">MRFKVNVTGKGDKVVSIEGNDKLVGELLQEIADTFGIDMDNVISIRFGYPPQSVEINDDSIVKLLEDIGLSSGEKIGVTLRDNGNGSIIPEQNKQNNIEATLKDSQSSFVANDGTKWVLQQHVVPDDNSCLFHAISYCMYKDISLSKGLRERVAKEIMQDKDTYNEAILGKSPQSYMNWILQKDSWGGGIEIAILSKVLGVAVYVLDIDALKFEKFNEDKYDEFIIILFSGVHYDAIESTTKKTVFNVRTDEALCQMVLACSLEIASKMKKGGKSFNSQKANIICNICHKTFVGEREISKHAESTGHTDFGQA</sequence>
<dbReference type="GO" id="GO:0030968">
    <property type="term" value="P:endoplasmic reticulum unfolded protein response"/>
    <property type="evidence" value="ECO:0007669"/>
    <property type="project" value="TreeGrafter"/>
</dbReference>
<dbReference type="InterPro" id="IPR038765">
    <property type="entry name" value="Papain-like_cys_pep_sf"/>
</dbReference>
<dbReference type="InterPro" id="IPR013087">
    <property type="entry name" value="Znf_C2H2_type"/>
</dbReference>
<dbReference type="PANTHER" id="PTHR13312">
    <property type="entry name" value="HIV-INDUCED PROTEIN-7-LIKE PROTEASE"/>
    <property type="match status" value="1"/>
</dbReference>
<protein>
    <recommendedName>
        <fullName evidence="9">Ubiquitin thioesterase OTU</fullName>
        <ecNumber evidence="9">3.4.19.12</ecNumber>
    </recommendedName>
</protein>
<name>A0A1X7R352_9SACH</name>
<dbReference type="GO" id="GO:0036503">
    <property type="term" value="P:ERAD pathway"/>
    <property type="evidence" value="ECO:0007669"/>
    <property type="project" value="TreeGrafter"/>
</dbReference>
<keyword evidence="12" id="KW-1185">Reference proteome</keyword>
<dbReference type="PANTHER" id="PTHR13312:SF0">
    <property type="entry name" value="UBIQUITIN THIOESTERASE OTU1"/>
    <property type="match status" value="1"/>
</dbReference>
<dbReference type="InterPro" id="IPR048857">
    <property type="entry name" value="OTU1_Ubl"/>
</dbReference>
<dbReference type="InterPro" id="IPR003323">
    <property type="entry name" value="OTU_dom"/>
</dbReference>
<keyword evidence="2" id="KW-0645">Protease</keyword>
<evidence type="ECO:0000256" key="1">
    <source>
        <dbReference type="ARBA" id="ARBA00000707"/>
    </source>
</evidence>
<evidence type="ECO:0000256" key="4">
    <source>
        <dbReference type="ARBA" id="ARBA00022771"/>
    </source>
</evidence>
<dbReference type="PROSITE" id="PS00028">
    <property type="entry name" value="ZINC_FINGER_C2H2_1"/>
    <property type="match status" value="1"/>
</dbReference>
<evidence type="ECO:0000259" key="10">
    <source>
        <dbReference type="PROSITE" id="PS50802"/>
    </source>
</evidence>
<keyword evidence="3" id="KW-0479">Metal-binding</keyword>
<keyword evidence="6 9" id="KW-0378">Hydrolase</keyword>
<keyword evidence="8" id="KW-0862">Zinc</keyword>
<comment type="function">
    <text evidence="9">Hydrolase that can remove conjugated ubiquitin from proteins and may therefore play an important regulatory role at the level of protein turnover by preventing degradation.</text>
</comment>
<gene>
    <name evidence="11" type="ORF">KASA_0O07183G</name>
</gene>
<dbReference type="Gene3D" id="3.10.20.90">
    <property type="entry name" value="Phosphatidylinositol 3-kinase Catalytic Subunit, Chain A, domain 1"/>
    <property type="match status" value="1"/>
</dbReference>
<comment type="subcellular location">
    <subcellularLocation>
        <location evidence="9">Cytoplasm</location>
    </subcellularLocation>
</comment>
<dbReference type="Proteomes" id="UP000196158">
    <property type="component" value="Unassembled WGS sequence"/>
</dbReference>
<dbReference type="GO" id="GO:0016579">
    <property type="term" value="P:protein deubiquitination"/>
    <property type="evidence" value="ECO:0007669"/>
    <property type="project" value="TreeGrafter"/>
</dbReference>
<evidence type="ECO:0000256" key="9">
    <source>
        <dbReference type="RuleBase" id="RU367104"/>
    </source>
</evidence>
<dbReference type="Gene3D" id="3.90.70.80">
    <property type="match status" value="1"/>
</dbReference>
<evidence type="ECO:0000256" key="7">
    <source>
        <dbReference type="ARBA" id="ARBA00022807"/>
    </source>
</evidence>
<dbReference type="CDD" id="cd22745">
    <property type="entry name" value="OTU_OTU1"/>
    <property type="match status" value="1"/>
</dbReference>
<dbReference type="Pfam" id="PF02338">
    <property type="entry name" value="OTU"/>
    <property type="match status" value="1"/>
</dbReference>
<dbReference type="EC" id="3.4.19.12" evidence="9"/>
<accession>A0A1X7R352</accession>